<reference evidence="1" key="1">
    <citation type="submission" date="2013-04" db="EMBL/GenBank/DDBJ databases">
        <authorList>
            <person name="Qu J."/>
            <person name="Murali S.C."/>
            <person name="Bandaranaike D."/>
            <person name="Bellair M."/>
            <person name="Blankenburg K."/>
            <person name="Chao H."/>
            <person name="Dinh H."/>
            <person name="Doddapaneni H."/>
            <person name="Downs B."/>
            <person name="Dugan-Rocha S."/>
            <person name="Elkadiri S."/>
            <person name="Gnanaolivu R.D."/>
            <person name="Hernandez B."/>
            <person name="Javaid M."/>
            <person name="Jayaseelan J.C."/>
            <person name="Lee S."/>
            <person name="Li M."/>
            <person name="Ming W."/>
            <person name="Munidasa M."/>
            <person name="Muniz J."/>
            <person name="Nguyen L."/>
            <person name="Ongeri F."/>
            <person name="Osuji N."/>
            <person name="Pu L.-L."/>
            <person name="Puazo M."/>
            <person name="Qu C."/>
            <person name="Quiroz J."/>
            <person name="Raj R."/>
            <person name="Weissenberger G."/>
            <person name="Xin Y."/>
            <person name="Zou X."/>
            <person name="Han Y."/>
            <person name="Richards S."/>
            <person name="Worley K."/>
            <person name="Muzny D."/>
            <person name="Gibbs R."/>
        </authorList>
    </citation>
    <scope>NUCLEOTIDE SEQUENCE</scope>
    <source>
        <strain evidence="1">Sampled in the wild</strain>
    </source>
</reference>
<evidence type="ECO:0000313" key="2">
    <source>
        <dbReference type="Proteomes" id="UP000792457"/>
    </source>
</evidence>
<organism evidence="1 2">
    <name type="scientific">Ladona fulva</name>
    <name type="common">Scarce chaser dragonfly</name>
    <name type="synonym">Libellula fulva</name>
    <dbReference type="NCBI Taxonomy" id="123851"/>
    <lineage>
        <taxon>Eukaryota</taxon>
        <taxon>Metazoa</taxon>
        <taxon>Ecdysozoa</taxon>
        <taxon>Arthropoda</taxon>
        <taxon>Hexapoda</taxon>
        <taxon>Insecta</taxon>
        <taxon>Pterygota</taxon>
        <taxon>Palaeoptera</taxon>
        <taxon>Odonata</taxon>
        <taxon>Epiprocta</taxon>
        <taxon>Anisoptera</taxon>
        <taxon>Libelluloidea</taxon>
        <taxon>Libellulidae</taxon>
        <taxon>Ladona</taxon>
    </lineage>
</organism>
<dbReference type="EMBL" id="KZ308314">
    <property type="protein sequence ID" value="KAG8227196.1"/>
    <property type="molecule type" value="Genomic_DNA"/>
</dbReference>
<protein>
    <submittedName>
        <fullName evidence="1">Uncharacterized protein</fullName>
    </submittedName>
</protein>
<dbReference type="Proteomes" id="UP000792457">
    <property type="component" value="Unassembled WGS sequence"/>
</dbReference>
<sequence length="101" mass="11687">MNSIQLRSTLRSCRVFQNINTRYMINGRVHSLQTQTLNINLASIGLHSSSTKMFWSSTDHRTSQNVHQEKFQSVYVQQCSIAKLYIKRVWALLFGVSLPKL</sequence>
<reference evidence="1" key="2">
    <citation type="submission" date="2017-10" db="EMBL/GenBank/DDBJ databases">
        <title>Ladona fulva Genome sequencing and assembly.</title>
        <authorList>
            <person name="Murali S."/>
            <person name="Richards S."/>
            <person name="Bandaranaike D."/>
            <person name="Bellair M."/>
            <person name="Blankenburg K."/>
            <person name="Chao H."/>
            <person name="Dinh H."/>
            <person name="Doddapaneni H."/>
            <person name="Dugan-Rocha S."/>
            <person name="Elkadiri S."/>
            <person name="Gnanaolivu R."/>
            <person name="Hernandez B."/>
            <person name="Skinner E."/>
            <person name="Javaid M."/>
            <person name="Lee S."/>
            <person name="Li M."/>
            <person name="Ming W."/>
            <person name="Munidasa M."/>
            <person name="Muniz J."/>
            <person name="Nguyen L."/>
            <person name="Hughes D."/>
            <person name="Osuji N."/>
            <person name="Pu L.-L."/>
            <person name="Puazo M."/>
            <person name="Qu C."/>
            <person name="Quiroz J."/>
            <person name="Raj R."/>
            <person name="Weissenberger G."/>
            <person name="Xin Y."/>
            <person name="Zou X."/>
            <person name="Han Y."/>
            <person name="Worley K."/>
            <person name="Muzny D."/>
            <person name="Gibbs R."/>
        </authorList>
    </citation>
    <scope>NUCLEOTIDE SEQUENCE</scope>
    <source>
        <strain evidence="1">Sampled in the wild</strain>
    </source>
</reference>
<gene>
    <name evidence="1" type="ORF">J437_LFUL003402</name>
</gene>
<keyword evidence="2" id="KW-1185">Reference proteome</keyword>
<proteinExistence type="predicted"/>
<comment type="caution">
    <text evidence="1">The sequence shown here is derived from an EMBL/GenBank/DDBJ whole genome shotgun (WGS) entry which is preliminary data.</text>
</comment>
<evidence type="ECO:0000313" key="1">
    <source>
        <dbReference type="EMBL" id="KAG8227196.1"/>
    </source>
</evidence>
<accession>A0A8K0NYX7</accession>
<dbReference type="AlphaFoldDB" id="A0A8K0NYX7"/>
<name>A0A8K0NYX7_LADFU</name>